<dbReference type="SUPFAM" id="SSF55031">
    <property type="entry name" value="Bacterial exopeptidase dimerisation domain"/>
    <property type="match status" value="1"/>
</dbReference>
<keyword evidence="4" id="KW-0862">Zinc</keyword>
<dbReference type="PANTHER" id="PTHR43808">
    <property type="entry name" value="ACETYLORNITHINE DEACETYLASE"/>
    <property type="match status" value="1"/>
</dbReference>
<comment type="caution">
    <text evidence="6">The sequence shown here is derived from an EMBL/GenBank/DDBJ whole genome shotgun (WGS) entry which is preliminary data.</text>
</comment>
<evidence type="ECO:0000256" key="4">
    <source>
        <dbReference type="ARBA" id="ARBA00022833"/>
    </source>
</evidence>
<evidence type="ECO:0000313" key="6">
    <source>
        <dbReference type="EMBL" id="HIW90300.1"/>
    </source>
</evidence>
<dbReference type="PANTHER" id="PTHR43808:SF32">
    <property type="entry name" value="ARGE_DAPE-RELATED DEACYLASE"/>
    <property type="match status" value="1"/>
</dbReference>
<dbReference type="Pfam" id="PF07687">
    <property type="entry name" value="M20_dimer"/>
    <property type="match status" value="1"/>
</dbReference>
<evidence type="ECO:0000256" key="2">
    <source>
        <dbReference type="ARBA" id="ARBA00022723"/>
    </source>
</evidence>
<dbReference type="Gene3D" id="3.30.70.360">
    <property type="match status" value="1"/>
</dbReference>
<dbReference type="InterPro" id="IPR011650">
    <property type="entry name" value="Peptidase_M20_dimer"/>
</dbReference>
<comment type="cofactor">
    <cofactor evidence="1">
        <name>Zn(2+)</name>
        <dbReference type="ChEBI" id="CHEBI:29105"/>
    </cofactor>
</comment>
<protein>
    <submittedName>
        <fullName evidence="6">M20 family metallopeptidase</fullName>
    </submittedName>
</protein>
<dbReference type="PROSITE" id="PS00758">
    <property type="entry name" value="ARGE_DAPE_CPG2_1"/>
    <property type="match status" value="1"/>
</dbReference>
<dbReference type="SUPFAM" id="SSF53187">
    <property type="entry name" value="Zn-dependent exopeptidases"/>
    <property type="match status" value="1"/>
</dbReference>
<sequence>MTTVDPALEQRALALIDQDALVDDLCELIRGAGENPGDDTEQATVDTLRSLLEQAGAHVETREVHPGRPNLKATIGPADGPGLLFLGHSDVVPAGDGWTTPPFEPVVVDGWVRGRGAADMKGGLACVVSAMRAVHQVAPWVRIDLLCTVDEEDRSTGVVDALRSWPTPGSGSGYSACIVAEPTDLDLVVGCRGATNLLVDVTGVSAHSGRPENGASAIAAAAVAVDLVTRQHAEARAGEEDPLLGTASWNVGTIQGGETASMVAPSCSLAIDRRMMPEEDADSIAAGLLADIRDAVASHGIHGAERIGVSVEVDMTMPGFRTDVDSPFVSAAGSVLSEVGVDTRVTGWTAACEGGWMARQYGSPTVVLGPGDVNTQAHQPDEGVSIDQLVRAAHAYVLLALRYVVDADE</sequence>
<dbReference type="GO" id="GO:0016787">
    <property type="term" value="F:hydrolase activity"/>
    <property type="evidence" value="ECO:0007669"/>
    <property type="project" value="UniProtKB-KW"/>
</dbReference>
<dbReference type="InterPro" id="IPR002933">
    <property type="entry name" value="Peptidase_M20"/>
</dbReference>
<dbReference type="Gene3D" id="3.40.630.10">
    <property type="entry name" value="Zn peptidases"/>
    <property type="match status" value="1"/>
</dbReference>
<keyword evidence="2" id="KW-0479">Metal-binding</keyword>
<dbReference type="CDD" id="cd08659">
    <property type="entry name" value="M20_ArgE_DapE-like"/>
    <property type="match status" value="1"/>
</dbReference>
<proteinExistence type="predicted"/>
<evidence type="ECO:0000256" key="3">
    <source>
        <dbReference type="ARBA" id="ARBA00022801"/>
    </source>
</evidence>
<dbReference type="Pfam" id="PF01546">
    <property type="entry name" value="Peptidase_M20"/>
    <property type="match status" value="1"/>
</dbReference>
<dbReference type="InterPro" id="IPR036264">
    <property type="entry name" value="Bact_exopeptidase_dim_dom"/>
</dbReference>
<feature type="domain" description="Peptidase M20 dimerisation" evidence="5">
    <location>
        <begin position="190"/>
        <end position="294"/>
    </location>
</feature>
<evidence type="ECO:0000313" key="7">
    <source>
        <dbReference type="Proteomes" id="UP000824190"/>
    </source>
</evidence>
<reference evidence="6" key="2">
    <citation type="submission" date="2021-04" db="EMBL/GenBank/DDBJ databases">
        <authorList>
            <person name="Gilroy R."/>
        </authorList>
    </citation>
    <scope>NUCLEOTIDE SEQUENCE</scope>
    <source>
        <strain evidence="6">CHK32-1732</strain>
    </source>
</reference>
<dbReference type="InterPro" id="IPR050072">
    <property type="entry name" value="Peptidase_M20A"/>
</dbReference>
<keyword evidence="3" id="KW-0378">Hydrolase</keyword>
<name>A0A9D1UL16_9CORY</name>
<evidence type="ECO:0000256" key="1">
    <source>
        <dbReference type="ARBA" id="ARBA00001947"/>
    </source>
</evidence>
<accession>A0A9D1UL16</accession>
<dbReference type="InterPro" id="IPR001261">
    <property type="entry name" value="ArgE/DapE_CS"/>
</dbReference>
<evidence type="ECO:0000259" key="5">
    <source>
        <dbReference type="Pfam" id="PF07687"/>
    </source>
</evidence>
<dbReference type="Proteomes" id="UP000824190">
    <property type="component" value="Unassembled WGS sequence"/>
</dbReference>
<reference evidence="6" key="1">
    <citation type="journal article" date="2021" name="PeerJ">
        <title>Extensive microbial diversity within the chicken gut microbiome revealed by metagenomics and culture.</title>
        <authorList>
            <person name="Gilroy R."/>
            <person name="Ravi A."/>
            <person name="Getino M."/>
            <person name="Pursley I."/>
            <person name="Horton D.L."/>
            <person name="Alikhan N.F."/>
            <person name="Baker D."/>
            <person name="Gharbi K."/>
            <person name="Hall N."/>
            <person name="Watson M."/>
            <person name="Adriaenssens E.M."/>
            <person name="Foster-Nyarko E."/>
            <person name="Jarju S."/>
            <person name="Secka A."/>
            <person name="Antonio M."/>
            <person name="Oren A."/>
            <person name="Chaudhuri R.R."/>
            <person name="La Ragione R."/>
            <person name="Hildebrand F."/>
            <person name="Pallen M.J."/>
        </authorList>
    </citation>
    <scope>NUCLEOTIDE SEQUENCE</scope>
    <source>
        <strain evidence="6">CHK32-1732</strain>
    </source>
</reference>
<dbReference type="GO" id="GO:0046872">
    <property type="term" value="F:metal ion binding"/>
    <property type="evidence" value="ECO:0007669"/>
    <property type="project" value="UniProtKB-KW"/>
</dbReference>
<gene>
    <name evidence="6" type="ORF">H9870_01330</name>
</gene>
<organism evidence="6 7">
    <name type="scientific">Candidatus Corynebacterium avicola</name>
    <dbReference type="NCBI Taxonomy" id="2838527"/>
    <lineage>
        <taxon>Bacteria</taxon>
        <taxon>Bacillati</taxon>
        <taxon>Actinomycetota</taxon>
        <taxon>Actinomycetes</taxon>
        <taxon>Mycobacteriales</taxon>
        <taxon>Corynebacteriaceae</taxon>
        <taxon>Corynebacterium</taxon>
    </lineage>
</organism>
<dbReference type="AlphaFoldDB" id="A0A9D1UL16"/>
<dbReference type="EMBL" id="DXGC01000011">
    <property type="protein sequence ID" value="HIW90300.1"/>
    <property type="molecule type" value="Genomic_DNA"/>
</dbReference>